<feature type="transmembrane region" description="Helical" evidence="1">
    <location>
        <begin position="145"/>
        <end position="162"/>
    </location>
</feature>
<feature type="transmembrane region" description="Helical" evidence="1">
    <location>
        <begin position="207"/>
        <end position="227"/>
    </location>
</feature>
<feature type="transmembrane region" description="Helical" evidence="1">
    <location>
        <begin position="233"/>
        <end position="256"/>
    </location>
</feature>
<accession>A0A6L7EMR4</accession>
<feature type="transmembrane region" description="Helical" evidence="1">
    <location>
        <begin position="6"/>
        <end position="27"/>
    </location>
</feature>
<keyword evidence="3" id="KW-1185">Reference proteome</keyword>
<keyword evidence="1" id="KW-0812">Transmembrane</keyword>
<comment type="caution">
    <text evidence="2">The sequence shown here is derived from an EMBL/GenBank/DDBJ whole genome shotgun (WGS) entry which is preliminary data.</text>
</comment>
<proteinExistence type="predicted"/>
<reference evidence="2 3" key="1">
    <citation type="submission" date="2019-12" db="EMBL/GenBank/DDBJ databases">
        <authorList>
            <person name="Kun Z."/>
        </authorList>
    </citation>
    <scope>NUCLEOTIDE SEQUENCE [LARGE SCALE GENOMIC DNA]</scope>
    <source>
        <strain evidence="2 3">YIM 123512</strain>
    </source>
</reference>
<evidence type="ECO:0000256" key="1">
    <source>
        <dbReference type="SAM" id="Phobius"/>
    </source>
</evidence>
<feature type="transmembrane region" description="Helical" evidence="1">
    <location>
        <begin position="94"/>
        <end position="111"/>
    </location>
</feature>
<feature type="transmembrane region" description="Helical" evidence="1">
    <location>
        <begin position="265"/>
        <end position="282"/>
    </location>
</feature>
<dbReference type="Gene3D" id="1.10.3730.20">
    <property type="match status" value="1"/>
</dbReference>
<name>A0A6L7EMR4_9ACTN</name>
<dbReference type="EMBL" id="WUEK01000002">
    <property type="protein sequence ID" value="MXG88623.1"/>
    <property type="molecule type" value="Genomic_DNA"/>
</dbReference>
<protein>
    <submittedName>
        <fullName evidence="2">EamA family transporter</fullName>
    </submittedName>
</protein>
<dbReference type="RefSeq" id="WP_160875244.1">
    <property type="nucleotide sequence ID" value="NZ_WUEK01000002.1"/>
</dbReference>
<feature type="transmembrane region" description="Helical" evidence="1">
    <location>
        <begin position="117"/>
        <end position="138"/>
    </location>
</feature>
<evidence type="ECO:0000313" key="3">
    <source>
        <dbReference type="Proteomes" id="UP000473325"/>
    </source>
</evidence>
<keyword evidence="1" id="KW-0472">Membrane</keyword>
<dbReference type="InterPro" id="IPR037185">
    <property type="entry name" value="EmrE-like"/>
</dbReference>
<gene>
    <name evidence="2" type="ORF">GRQ65_03570</name>
</gene>
<sequence>MHLDPGPLVVVLVLVAAVLHAGWNAVAHAAVDRLVGFALISVATLVIGGVLVVSRPVPDGHDLALACTSASLHVAYLLLLWLSYEHGDLSRSYPIARGSGVALVAVASFFVPRSPTGPAVLVGVALVVGGLVGVAVAGGGGSRRGLVAALATGVAIAGYTVVDGLAVSGGAEVAAYAGWIFLLMSWPLPLLALALRRGALLRLPRRQLLTGLAGGAVSLLAYALVLIAQTSGALAAVAALRELSIAVGVVLGAAVLHEPAARRRLLPAVVLTAGAVVLALSIT</sequence>
<feature type="transmembrane region" description="Helical" evidence="1">
    <location>
        <begin position="174"/>
        <end position="195"/>
    </location>
</feature>
<dbReference type="AlphaFoldDB" id="A0A6L7EMR4"/>
<dbReference type="Proteomes" id="UP000473325">
    <property type="component" value="Unassembled WGS sequence"/>
</dbReference>
<dbReference type="SUPFAM" id="SSF103481">
    <property type="entry name" value="Multidrug resistance efflux transporter EmrE"/>
    <property type="match status" value="2"/>
</dbReference>
<organism evidence="2 3">
    <name type="scientific">Nocardioides flavescens</name>
    <dbReference type="NCBI Taxonomy" id="2691959"/>
    <lineage>
        <taxon>Bacteria</taxon>
        <taxon>Bacillati</taxon>
        <taxon>Actinomycetota</taxon>
        <taxon>Actinomycetes</taxon>
        <taxon>Propionibacteriales</taxon>
        <taxon>Nocardioidaceae</taxon>
        <taxon>Nocardioides</taxon>
    </lineage>
</organism>
<keyword evidence="1" id="KW-1133">Transmembrane helix</keyword>
<feature type="transmembrane region" description="Helical" evidence="1">
    <location>
        <begin position="63"/>
        <end position="82"/>
    </location>
</feature>
<evidence type="ECO:0000313" key="2">
    <source>
        <dbReference type="EMBL" id="MXG88623.1"/>
    </source>
</evidence>
<feature type="transmembrane region" description="Helical" evidence="1">
    <location>
        <begin position="34"/>
        <end position="57"/>
    </location>
</feature>